<feature type="transmembrane region" description="Helical" evidence="10">
    <location>
        <begin position="445"/>
        <end position="470"/>
    </location>
</feature>
<keyword evidence="4 10" id="KW-0812">Transmembrane</keyword>
<dbReference type="SUPFAM" id="SSF90123">
    <property type="entry name" value="ABC transporter transmembrane region"/>
    <property type="match status" value="2"/>
</dbReference>
<evidence type="ECO:0000256" key="3">
    <source>
        <dbReference type="ARBA" id="ARBA00022448"/>
    </source>
</evidence>
<evidence type="ECO:0000256" key="8">
    <source>
        <dbReference type="ARBA" id="ARBA00023136"/>
    </source>
</evidence>
<comment type="subcellular location">
    <subcellularLocation>
        <location evidence="1">Membrane</location>
        <topology evidence="1">Multi-pass membrane protein</topology>
    </subcellularLocation>
</comment>
<evidence type="ECO:0000256" key="5">
    <source>
        <dbReference type="ARBA" id="ARBA00022741"/>
    </source>
</evidence>
<evidence type="ECO:0000259" key="11">
    <source>
        <dbReference type="PROSITE" id="PS50893"/>
    </source>
</evidence>
<keyword evidence="3" id="KW-0813">Transport</keyword>
<comment type="caution">
    <text evidence="13">The sequence shown here is derived from an EMBL/GenBank/DDBJ whole genome shotgun (WGS) entry which is preliminary data.</text>
</comment>
<dbReference type="Gene3D" id="3.40.50.300">
    <property type="entry name" value="P-loop containing nucleotide triphosphate hydrolases"/>
    <property type="match status" value="2"/>
</dbReference>
<feature type="domain" description="ABC transporter" evidence="11">
    <location>
        <begin position="554"/>
        <end position="779"/>
    </location>
</feature>
<comment type="similarity">
    <text evidence="2">Belongs to the ABC transporter superfamily. ABCC family. Conjugate transporter (TC 3.A.1.208) subfamily.</text>
</comment>
<feature type="domain" description="ABC transmembrane type-1" evidence="12">
    <location>
        <begin position="183"/>
        <end position="473"/>
    </location>
</feature>
<feature type="region of interest" description="Disordered" evidence="9">
    <location>
        <begin position="523"/>
        <end position="570"/>
    </location>
</feature>
<dbReference type="PANTHER" id="PTHR24223:SF456">
    <property type="entry name" value="MULTIDRUG RESISTANCE-ASSOCIATED PROTEIN LETHAL(2)03659"/>
    <property type="match status" value="1"/>
</dbReference>
<feature type="region of interest" description="Disordered" evidence="9">
    <location>
        <begin position="778"/>
        <end position="799"/>
    </location>
</feature>
<dbReference type="InterPro" id="IPR003439">
    <property type="entry name" value="ABC_transporter-like_ATP-bd"/>
</dbReference>
<feature type="domain" description="ABC transmembrane type-1" evidence="12">
    <location>
        <begin position="842"/>
        <end position="1115"/>
    </location>
</feature>
<dbReference type="PROSITE" id="PS50893">
    <property type="entry name" value="ABC_TRANSPORTER_2"/>
    <property type="match status" value="2"/>
</dbReference>
<feature type="transmembrane region" description="Helical" evidence="10">
    <location>
        <begin position="877"/>
        <end position="902"/>
    </location>
</feature>
<accession>A0ABR1J8J9</accession>
<feature type="transmembrane region" description="Helical" evidence="10">
    <location>
        <begin position="335"/>
        <end position="355"/>
    </location>
</feature>
<dbReference type="EMBL" id="JBANRG010000025">
    <property type="protein sequence ID" value="KAK7454028.1"/>
    <property type="molecule type" value="Genomic_DNA"/>
</dbReference>
<feature type="transmembrane region" description="Helical" evidence="10">
    <location>
        <begin position="411"/>
        <end position="433"/>
    </location>
</feature>
<feature type="transmembrane region" description="Helical" evidence="10">
    <location>
        <begin position="976"/>
        <end position="995"/>
    </location>
</feature>
<evidence type="ECO:0000256" key="9">
    <source>
        <dbReference type="SAM" id="MobiDB-lite"/>
    </source>
</evidence>
<feature type="transmembrane region" description="Helical" evidence="10">
    <location>
        <begin position="837"/>
        <end position="857"/>
    </location>
</feature>
<dbReference type="PANTHER" id="PTHR24223">
    <property type="entry name" value="ATP-BINDING CASSETTE SUB-FAMILY C"/>
    <property type="match status" value="1"/>
</dbReference>
<reference evidence="13 14" key="1">
    <citation type="submission" date="2024-01" db="EMBL/GenBank/DDBJ databases">
        <title>A draft genome for the cacao thread blight pathogen Marasmiellus scandens.</title>
        <authorList>
            <person name="Baruah I.K."/>
            <person name="Leung J."/>
            <person name="Bukari Y."/>
            <person name="Amoako-Attah I."/>
            <person name="Meinhardt L.W."/>
            <person name="Bailey B.A."/>
            <person name="Cohen S.P."/>
        </authorList>
    </citation>
    <scope>NUCLEOTIDE SEQUENCE [LARGE SCALE GENOMIC DNA]</scope>
    <source>
        <strain evidence="13 14">GH-19</strain>
    </source>
</reference>
<feature type="transmembrane region" description="Helical" evidence="10">
    <location>
        <begin position="947"/>
        <end position="970"/>
    </location>
</feature>
<keyword evidence="14" id="KW-1185">Reference proteome</keyword>
<feature type="transmembrane region" description="Helical" evidence="10">
    <location>
        <begin position="1067"/>
        <end position="1087"/>
    </location>
</feature>
<keyword evidence="5" id="KW-0547">Nucleotide-binding</keyword>
<sequence>MKLPNIVHPPPAPPNFADGKIIPEANASIISKIIYWWVNPLLSVGYTRPLQKDDLWPLPPDRETHNLSENIERTFYGRCPPEKRPRHLRAQFPEQGPLASRKSDADSGGATPNPNEDPEKQQPPETSAASDSGKEPGLGSESKDNIPGATADAPKTDGYDESLPKALHQQFFVTWWSAGVLDLCAQALKTTSPLVNKALLSWLAESFIWLQFPDLRDQAGLTSPKGIGYGIGLAFALFVMQEAASLLNNYYLQMTMGVGLSVRAGVIATIFRKSLRLSGRSRAEHSVGQITTMISTDCTRLDHFAQYGHSLWVAPIQIIVGLGLLIGTLGYSALVGLGVLILGMPIQGMLVMVMFKQRQKGVKITDKRMRLTTEVLQGIRLLKFYGWEGFFVSKITSLRQGELNAIKKSSVATATLIATMTFIPVLASILSFITYSLSGHDLNVAIIFTSLQFFNIIQMPLIILPIVLGSMSDMLVAVKRITTFLTAEEQPDPYLIDYQAKHAIIAEGDFTWDAVKKLESEDKKDKVETEDAKSNKKKPKKKGKEEPILPVTALDEKDTNKEEKQEEEQPFQMKDLKLVIPKGSFVAIVGRVGSGKSSILQSLVGEMRRNRGNVTFGGSCAYVPQTPWIKNATVRENILFGNEDDEKRFREVIRACSLEHDLELFTQGEETEIGEKGINLSGGQKARVSLARAAYSPSDIVLLDDPLSAVDSHVGKWILENCLLDGPLAKRTRVLVTHALHFLDRTDYIYVVEDGAIKEHGTYNDLIRDSPVFSRLMEEHGKKQSSDMKNTQQDETQKKPEDLIAQNDDPLMQEEERMVGAVTWATYKKYLRAAGGLSWAPAIFIAVTLMQCSQVGNNLMLGYWSSGSIRGFSQGDYMALYVSFGVAQALSSFLLTFFFVLVGIRASLFFFKAALSHVLRSPVSFFDTTPMGRVLSRLSKDQDTLDTTLPMTLMQFLSIFSSVLGTVGLVFYTFPYLGIIFAPLTVLYYIVSVYYRRSSVEVKRLDSLMRSSFYSSYAETLTGLATIRAYRAETRSITSAESGLDMENRAYYMTITFQHWLSVRLDLFANIVVLGIALFASGFRGSVNPAKIGVVLTYTLNIAQTFSQMISSFAQNEQNMNAVERLVVYTELPAEKDVTREPMKDLPASWPSKGEITFRDVDLVYRDGLPLVLKDVSFSVNPGEKIGIVGRTGSGKSSLLQALFRIVEIQKGSIHIDGHDICSISLDILRNRLALVPQDSTMFLGTLRENLDPMGTKTDAELISTLKRAWLLPSDGTTDPVAEAKFSLDAAVGDEGSNFSAGEKQLLALCRALVKDSRIIALDEATSSVDVETDAKLQRTIQTEFANSTLLCIAHRLNTIAHYDRVLVMDAGRVAEFGTVLELFDKDNSIFRSLCDEADLGREDILRIRAAHGS</sequence>
<evidence type="ECO:0000313" key="14">
    <source>
        <dbReference type="Proteomes" id="UP001498398"/>
    </source>
</evidence>
<dbReference type="CDD" id="cd18597">
    <property type="entry name" value="ABC_6TM_YOR1_D1_like"/>
    <property type="match status" value="1"/>
</dbReference>
<dbReference type="PROSITE" id="PS00211">
    <property type="entry name" value="ABC_TRANSPORTER_1"/>
    <property type="match status" value="2"/>
</dbReference>
<dbReference type="InterPro" id="IPR027417">
    <property type="entry name" value="P-loop_NTPase"/>
</dbReference>
<dbReference type="SUPFAM" id="SSF52540">
    <property type="entry name" value="P-loop containing nucleoside triphosphate hydrolases"/>
    <property type="match status" value="2"/>
</dbReference>
<evidence type="ECO:0000256" key="7">
    <source>
        <dbReference type="ARBA" id="ARBA00022989"/>
    </source>
</evidence>
<evidence type="ECO:0000313" key="13">
    <source>
        <dbReference type="EMBL" id="KAK7454028.1"/>
    </source>
</evidence>
<dbReference type="Gene3D" id="1.20.1560.10">
    <property type="entry name" value="ABC transporter type 1, transmembrane domain"/>
    <property type="match status" value="2"/>
</dbReference>
<organism evidence="13 14">
    <name type="scientific">Marasmiellus scandens</name>
    <dbReference type="NCBI Taxonomy" id="2682957"/>
    <lineage>
        <taxon>Eukaryota</taxon>
        <taxon>Fungi</taxon>
        <taxon>Dikarya</taxon>
        <taxon>Basidiomycota</taxon>
        <taxon>Agaricomycotina</taxon>
        <taxon>Agaricomycetes</taxon>
        <taxon>Agaricomycetidae</taxon>
        <taxon>Agaricales</taxon>
        <taxon>Marasmiineae</taxon>
        <taxon>Omphalotaceae</taxon>
        <taxon>Marasmiellus</taxon>
    </lineage>
</organism>
<evidence type="ECO:0000259" key="12">
    <source>
        <dbReference type="PROSITE" id="PS50929"/>
    </source>
</evidence>
<dbReference type="Pfam" id="PF00005">
    <property type="entry name" value="ABC_tran"/>
    <property type="match status" value="2"/>
</dbReference>
<dbReference type="InterPro" id="IPR011527">
    <property type="entry name" value="ABC1_TM_dom"/>
</dbReference>
<dbReference type="CDD" id="cd03250">
    <property type="entry name" value="ABCC_MRP_domain1"/>
    <property type="match status" value="1"/>
</dbReference>
<feature type="compositionally biased region" description="Basic and acidic residues" evidence="9">
    <location>
        <begin position="61"/>
        <end position="72"/>
    </location>
</feature>
<evidence type="ECO:0000256" key="2">
    <source>
        <dbReference type="ARBA" id="ARBA00009726"/>
    </source>
</evidence>
<dbReference type="CDD" id="cd03244">
    <property type="entry name" value="ABCC_MRP_domain2"/>
    <property type="match status" value="1"/>
</dbReference>
<dbReference type="InterPro" id="IPR003593">
    <property type="entry name" value="AAA+_ATPase"/>
</dbReference>
<name>A0ABR1J8J9_9AGAR</name>
<dbReference type="PROSITE" id="PS50929">
    <property type="entry name" value="ABC_TM1F"/>
    <property type="match status" value="2"/>
</dbReference>
<evidence type="ECO:0000256" key="10">
    <source>
        <dbReference type="SAM" id="Phobius"/>
    </source>
</evidence>
<protein>
    <recommendedName>
        <fullName evidence="15">Multidrug resistance-associated ABC transporter</fullName>
    </recommendedName>
</protein>
<proteinExistence type="inferred from homology"/>
<evidence type="ECO:0000256" key="4">
    <source>
        <dbReference type="ARBA" id="ARBA00022692"/>
    </source>
</evidence>
<evidence type="ECO:0000256" key="1">
    <source>
        <dbReference type="ARBA" id="ARBA00004141"/>
    </source>
</evidence>
<gene>
    <name evidence="13" type="ORF">VKT23_011539</name>
</gene>
<dbReference type="InterPro" id="IPR036640">
    <property type="entry name" value="ABC1_TM_sf"/>
</dbReference>
<keyword evidence="6" id="KW-0067">ATP-binding</keyword>
<feature type="transmembrane region" description="Helical" evidence="10">
    <location>
        <begin position="310"/>
        <end position="329"/>
    </location>
</feature>
<keyword evidence="7 10" id="KW-1133">Transmembrane helix</keyword>
<dbReference type="SMART" id="SM00382">
    <property type="entry name" value="AAA"/>
    <property type="match status" value="2"/>
</dbReference>
<feature type="compositionally biased region" description="Basic and acidic residues" evidence="9">
    <location>
        <begin position="554"/>
        <end position="564"/>
    </location>
</feature>
<dbReference type="Proteomes" id="UP001498398">
    <property type="component" value="Unassembled WGS sequence"/>
</dbReference>
<dbReference type="CDD" id="cd18606">
    <property type="entry name" value="ABC_6TM_YOR1_D2_like"/>
    <property type="match status" value="1"/>
</dbReference>
<dbReference type="InterPro" id="IPR017871">
    <property type="entry name" value="ABC_transporter-like_CS"/>
</dbReference>
<feature type="domain" description="ABC transporter" evidence="11">
    <location>
        <begin position="1158"/>
        <end position="1396"/>
    </location>
</feature>
<evidence type="ECO:0000256" key="6">
    <source>
        <dbReference type="ARBA" id="ARBA00022840"/>
    </source>
</evidence>
<evidence type="ECO:0008006" key="15">
    <source>
        <dbReference type="Google" id="ProtNLM"/>
    </source>
</evidence>
<dbReference type="InterPro" id="IPR050173">
    <property type="entry name" value="ABC_transporter_C-like"/>
</dbReference>
<dbReference type="Pfam" id="PF00664">
    <property type="entry name" value="ABC_membrane"/>
    <property type="match status" value="2"/>
</dbReference>
<feature type="compositionally biased region" description="Basic and acidic residues" evidence="9">
    <location>
        <begin position="523"/>
        <end position="534"/>
    </location>
</feature>
<keyword evidence="8 10" id="KW-0472">Membrane</keyword>
<feature type="region of interest" description="Disordered" evidence="9">
    <location>
        <begin position="61"/>
        <end position="157"/>
    </location>
</feature>
<feature type="transmembrane region" description="Helical" evidence="10">
    <location>
        <begin position="226"/>
        <end position="244"/>
    </location>
</feature>